<evidence type="ECO:0000256" key="1">
    <source>
        <dbReference type="SAM" id="MobiDB-lite"/>
    </source>
</evidence>
<dbReference type="AlphaFoldDB" id="A0A9D4L272"/>
<dbReference type="Proteomes" id="UP000828390">
    <property type="component" value="Unassembled WGS sequence"/>
</dbReference>
<keyword evidence="3" id="KW-1185">Reference proteome</keyword>
<organism evidence="2 3">
    <name type="scientific">Dreissena polymorpha</name>
    <name type="common">Zebra mussel</name>
    <name type="synonym">Mytilus polymorpha</name>
    <dbReference type="NCBI Taxonomy" id="45954"/>
    <lineage>
        <taxon>Eukaryota</taxon>
        <taxon>Metazoa</taxon>
        <taxon>Spiralia</taxon>
        <taxon>Lophotrochozoa</taxon>
        <taxon>Mollusca</taxon>
        <taxon>Bivalvia</taxon>
        <taxon>Autobranchia</taxon>
        <taxon>Heteroconchia</taxon>
        <taxon>Euheterodonta</taxon>
        <taxon>Imparidentia</taxon>
        <taxon>Neoheterodontei</taxon>
        <taxon>Myida</taxon>
        <taxon>Dreissenoidea</taxon>
        <taxon>Dreissenidae</taxon>
        <taxon>Dreissena</taxon>
    </lineage>
</organism>
<evidence type="ECO:0000313" key="2">
    <source>
        <dbReference type="EMBL" id="KAH3850505.1"/>
    </source>
</evidence>
<reference evidence="2" key="1">
    <citation type="journal article" date="2019" name="bioRxiv">
        <title>The Genome of the Zebra Mussel, Dreissena polymorpha: A Resource for Invasive Species Research.</title>
        <authorList>
            <person name="McCartney M.A."/>
            <person name="Auch B."/>
            <person name="Kono T."/>
            <person name="Mallez S."/>
            <person name="Zhang Y."/>
            <person name="Obille A."/>
            <person name="Becker A."/>
            <person name="Abrahante J.E."/>
            <person name="Garbe J."/>
            <person name="Badalamenti J.P."/>
            <person name="Herman A."/>
            <person name="Mangelson H."/>
            <person name="Liachko I."/>
            <person name="Sullivan S."/>
            <person name="Sone E.D."/>
            <person name="Koren S."/>
            <person name="Silverstein K.A.T."/>
            <person name="Beckman K.B."/>
            <person name="Gohl D.M."/>
        </authorList>
    </citation>
    <scope>NUCLEOTIDE SEQUENCE</scope>
    <source>
        <strain evidence="2">Duluth1</strain>
        <tissue evidence="2">Whole animal</tissue>
    </source>
</reference>
<reference evidence="2" key="2">
    <citation type="submission" date="2020-11" db="EMBL/GenBank/DDBJ databases">
        <authorList>
            <person name="McCartney M.A."/>
            <person name="Auch B."/>
            <person name="Kono T."/>
            <person name="Mallez S."/>
            <person name="Becker A."/>
            <person name="Gohl D.M."/>
            <person name="Silverstein K.A.T."/>
            <person name="Koren S."/>
            <person name="Bechman K.B."/>
            <person name="Herman A."/>
            <person name="Abrahante J.E."/>
            <person name="Garbe J."/>
        </authorList>
    </citation>
    <scope>NUCLEOTIDE SEQUENCE</scope>
    <source>
        <strain evidence="2">Duluth1</strain>
        <tissue evidence="2">Whole animal</tissue>
    </source>
</reference>
<sequence length="158" mass="17450">MFGHTYEDSEATSPFGCSPPNRPFLAEGSDLFRAVMEDIKEDSNSRLSRAVVDKTSRACCRDSVGDSLTSTASEDSAKYMCKRCLSDSALCRCYQGLNKGAVHRVQWVDEMYNRPLAIEQCISELDSEGRVSPVNVSSMNSIKPILKHKATCIIIVSK</sequence>
<accession>A0A9D4L272</accession>
<evidence type="ECO:0000313" key="3">
    <source>
        <dbReference type="Proteomes" id="UP000828390"/>
    </source>
</evidence>
<feature type="region of interest" description="Disordered" evidence="1">
    <location>
        <begin position="1"/>
        <end position="21"/>
    </location>
</feature>
<dbReference type="EMBL" id="JAIWYP010000003">
    <property type="protein sequence ID" value="KAH3850505.1"/>
    <property type="molecule type" value="Genomic_DNA"/>
</dbReference>
<comment type="caution">
    <text evidence="2">The sequence shown here is derived from an EMBL/GenBank/DDBJ whole genome shotgun (WGS) entry which is preliminary data.</text>
</comment>
<name>A0A9D4L272_DREPO</name>
<gene>
    <name evidence="2" type="ORF">DPMN_092917</name>
</gene>
<protein>
    <submittedName>
        <fullName evidence="2">Uncharacterized protein</fullName>
    </submittedName>
</protein>
<proteinExistence type="predicted"/>